<name>A0A1I7ZT37_9BILA</name>
<evidence type="ECO:0000313" key="2">
    <source>
        <dbReference type="WBParaSite" id="L893_g29349.t1"/>
    </source>
</evidence>
<protein>
    <submittedName>
        <fullName evidence="2">SUI1 domain-containing protein</fullName>
    </submittedName>
</protein>
<dbReference type="WBParaSite" id="L893_g29349.t1">
    <property type="protein sequence ID" value="L893_g29349.t1"/>
    <property type="gene ID" value="L893_g29349"/>
</dbReference>
<dbReference type="Proteomes" id="UP000095287">
    <property type="component" value="Unplaced"/>
</dbReference>
<reference evidence="2" key="1">
    <citation type="submission" date="2016-11" db="UniProtKB">
        <authorList>
            <consortium name="WormBaseParasite"/>
        </authorList>
    </citation>
    <scope>IDENTIFICATION</scope>
</reference>
<organism evidence="1 2">
    <name type="scientific">Steinernema glaseri</name>
    <dbReference type="NCBI Taxonomy" id="37863"/>
    <lineage>
        <taxon>Eukaryota</taxon>
        <taxon>Metazoa</taxon>
        <taxon>Ecdysozoa</taxon>
        <taxon>Nematoda</taxon>
        <taxon>Chromadorea</taxon>
        <taxon>Rhabditida</taxon>
        <taxon>Tylenchina</taxon>
        <taxon>Panagrolaimomorpha</taxon>
        <taxon>Strongyloidoidea</taxon>
        <taxon>Steinernematidae</taxon>
        <taxon>Steinernema</taxon>
    </lineage>
</organism>
<sequence length="153" mass="17346">MNNLSFEFYSRLALNMFASGRDRNEAPQLPGGLGVAAQIVAKKLRYYEAHFFHEAGQWSFLMRNLDNDEEVPTTVEGIMKLPTKYMIVRSVRVGGKAQQATEKIPCTQEEVDQLVRFLRSGFCPCSSLTLEGNSPATLALMSDFVQMLRRYQQ</sequence>
<evidence type="ECO:0000313" key="1">
    <source>
        <dbReference type="Proteomes" id="UP000095287"/>
    </source>
</evidence>
<keyword evidence="1" id="KW-1185">Reference proteome</keyword>
<dbReference type="AlphaFoldDB" id="A0A1I7ZT37"/>
<proteinExistence type="predicted"/>
<accession>A0A1I7ZT37</accession>